<evidence type="ECO:0000313" key="1">
    <source>
        <dbReference type="EMBL" id="KAJ1355067.1"/>
    </source>
</evidence>
<reference evidence="1" key="1">
    <citation type="submission" date="2021-06" db="EMBL/GenBank/DDBJ databases">
        <title>Parelaphostrongylus tenuis whole genome reference sequence.</title>
        <authorList>
            <person name="Garwood T.J."/>
            <person name="Larsen P.A."/>
            <person name="Fountain-Jones N.M."/>
            <person name="Garbe J.R."/>
            <person name="Macchietto M.G."/>
            <person name="Kania S.A."/>
            <person name="Gerhold R.W."/>
            <person name="Richards J.E."/>
            <person name="Wolf T.M."/>
        </authorList>
    </citation>
    <scope>NUCLEOTIDE SEQUENCE</scope>
    <source>
        <strain evidence="1">MNPRO001-30</strain>
        <tissue evidence="1">Meninges</tissue>
    </source>
</reference>
<keyword evidence="2" id="KW-1185">Reference proteome</keyword>
<dbReference type="InterPro" id="IPR036812">
    <property type="entry name" value="NAD(P)_OxRdtase_dom_sf"/>
</dbReference>
<dbReference type="Gene3D" id="3.20.20.100">
    <property type="entry name" value="NADP-dependent oxidoreductase domain"/>
    <property type="match status" value="1"/>
</dbReference>
<dbReference type="Proteomes" id="UP001196413">
    <property type="component" value="Unassembled WGS sequence"/>
</dbReference>
<proteinExistence type="predicted"/>
<comment type="caution">
    <text evidence="1">The sequence shown here is derived from an EMBL/GenBank/DDBJ whole genome shotgun (WGS) entry which is preliminary data.</text>
</comment>
<dbReference type="AlphaFoldDB" id="A0AAD5MAJ4"/>
<name>A0AAD5MAJ4_PARTN</name>
<dbReference type="EMBL" id="JAHQIW010002314">
    <property type="protein sequence ID" value="KAJ1355067.1"/>
    <property type="molecule type" value="Genomic_DNA"/>
</dbReference>
<sequence>MQPSCISIVEILPDLQIRWKKMMPCANQVEYHPHFTRDELKKYCNKEGIFIRPTGPVLNLLLQITSFHCQCQFTQRFSSTDSLIERICWLPNLSN</sequence>
<organism evidence="1 2">
    <name type="scientific">Parelaphostrongylus tenuis</name>
    <name type="common">Meningeal worm</name>
    <dbReference type="NCBI Taxonomy" id="148309"/>
    <lineage>
        <taxon>Eukaryota</taxon>
        <taxon>Metazoa</taxon>
        <taxon>Ecdysozoa</taxon>
        <taxon>Nematoda</taxon>
        <taxon>Chromadorea</taxon>
        <taxon>Rhabditida</taxon>
        <taxon>Rhabditina</taxon>
        <taxon>Rhabditomorpha</taxon>
        <taxon>Strongyloidea</taxon>
        <taxon>Metastrongylidae</taxon>
        <taxon>Parelaphostrongylus</taxon>
    </lineage>
</organism>
<accession>A0AAD5MAJ4</accession>
<evidence type="ECO:0000313" key="2">
    <source>
        <dbReference type="Proteomes" id="UP001196413"/>
    </source>
</evidence>
<gene>
    <name evidence="1" type="ORF">KIN20_012333</name>
</gene>
<dbReference type="SUPFAM" id="SSF51430">
    <property type="entry name" value="NAD(P)-linked oxidoreductase"/>
    <property type="match status" value="1"/>
</dbReference>
<protein>
    <submittedName>
        <fullName evidence="1">Uncharacterized protein</fullName>
    </submittedName>
</protein>